<dbReference type="GO" id="GO:0017000">
    <property type="term" value="P:antibiotic biosynthetic process"/>
    <property type="evidence" value="ECO:0007669"/>
    <property type="project" value="UniProtKB-ARBA"/>
</dbReference>
<reference evidence="2 3" key="1">
    <citation type="submission" date="2020-09" db="EMBL/GenBank/DDBJ databases">
        <title>Sphingomonas sp., a new species isolated from pork steak.</title>
        <authorList>
            <person name="Heidler von Heilborn D."/>
        </authorList>
    </citation>
    <scope>NUCLEOTIDE SEQUENCE [LARGE SCALE GENOMIC DNA]</scope>
    <source>
        <strain evidence="3">S8-3T</strain>
    </source>
</reference>
<dbReference type="GO" id="GO:0008194">
    <property type="term" value="F:UDP-glycosyltransferase activity"/>
    <property type="evidence" value="ECO:0007669"/>
    <property type="project" value="InterPro"/>
</dbReference>
<feature type="domain" description="Erythromycin biosynthesis protein CIII-like C-terminal" evidence="1">
    <location>
        <begin position="305"/>
        <end position="406"/>
    </location>
</feature>
<keyword evidence="2" id="KW-0808">Transferase</keyword>
<dbReference type="PANTHER" id="PTHR48050">
    <property type="entry name" value="STEROL 3-BETA-GLUCOSYLTRANSFERASE"/>
    <property type="match status" value="1"/>
</dbReference>
<evidence type="ECO:0000313" key="3">
    <source>
        <dbReference type="Proteomes" id="UP000516148"/>
    </source>
</evidence>
<dbReference type="EMBL" id="CP061038">
    <property type="protein sequence ID" value="QNQ08033.1"/>
    <property type="molecule type" value="Genomic_DNA"/>
</dbReference>
<evidence type="ECO:0000259" key="1">
    <source>
        <dbReference type="Pfam" id="PF06722"/>
    </source>
</evidence>
<dbReference type="InterPro" id="IPR002213">
    <property type="entry name" value="UDP_glucos_trans"/>
</dbReference>
<dbReference type="GO" id="GO:0016758">
    <property type="term" value="F:hexosyltransferase activity"/>
    <property type="evidence" value="ECO:0007669"/>
    <property type="project" value="UniProtKB-ARBA"/>
</dbReference>
<dbReference type="CDD" id="cd03784">
    <property type="entry name" value="GT1_Gtf-like"/>
    <property type="match status" value="1"/>
</dbReference>
<keyword evidence="3" id="KW-1185">Reference proteome</keyword>
<dbReference type="Gene3D" id="3.40.50.2000">
    <property type="entry name" value="Glycogen Phosphorylase B"/>
    <property type="match status" value="2"/>
</dbReference>
<dbReference type="Proteomes" id="UP000516148">
    <property type="component" value="Chromosome"/>
</dbReference>
<dbReference type="InterPro" id="IPR050426">
    <property type="entry name" value="Glycosyltransferase_28"/>
</dbReference>
<name>A0A7H0LED0_9SPHN</name>
<dbReference type="Pfam" id="PF06722">
    <property type="entry name" value="EryCIII-like_C"/>
    <property type="match status" value="1"/>
</dbReference>
<dbReference type="InterPro" id="IPR010610">
    <property type="entry name" value="EryCIII-like_C"/>
</dbReference>
<evidence type="ECO:0000313" key="2">
    <source>
        <dbReference type="EMBL" id="QNQ08033.1"/>
    </source>
</evidence>
<dbReference type="AlphaFoldDB" id="A0A7H0LED0"/>
<dbReference type="PANTHER" id="PTHR48050:SF13">
    <property type="entry name" value="STEROL 3-BETA-GLUCOSYLTRANSFERASE UGT80A2"/>
    <property type="match status" value="1"/>
</dbReference>
<accession>A0A7H0LED0</accession>
<dbReference type="RefSeq" id="WP_187760364.1">
    <property type="nucleotide sequence ID" value="NZ_CP061038.1"/>
</dbReference>
<protein>
    <submittedName>
        <fullName evidence="2">Glycosyltransferase family 1 protein</fullName>
    </submittedName>
</protein>
<dbReference type="KEGG" id="spap:H3Z74_14740"/>
<organism evidence="2 3">
    <name type="scientific">Sphingomonas alpina</name>
    <dbReference type="NCBI Taxonomy" id="653931"/>
    <lineage>
        <taxon>Bacteria</taxon>
        <taxon>Pseudomonadati</taxon>
        <taxon>Pseudomonadota</taxon>
        <taxon>Alphaproteobacteria</taxon>
        <taxon>Sphingomonadales</taxon>
        <taxon>Sphingomonadaceae</taxon>
        <taxon>Sphingomonas</taxon>
    </lineage>
</organism>
<sequence>MKTPKIVLATIGSLGDLHPFIAIALALKARGVSPVLAVPQDHVDKCRAAGVKAEALLPTFEEVGRATGLDDEMIVRQVIDDTHFLIDHVLLPPLADSTDRLLRIAEGADLLVGSAFALAAPIVAERLAIPFVSIILQPMSWFSPGDPPVAPGFAALARPPLGLIGTGWNRFVLGAVKLEMRRRYGRRVNRVREAHGLARSHAAPILEPGTPPMLSLGTYSPVLAALPADAPRPASLTGFPWFDSADGAPSMLDPGLAAFLAEGPPPLIVSLGSFLPFAAADFYRHSAAIAAELGMRAILLTGEAVTAASRDIMVCSYAPHSLLFPCAAAIIHHGGVGTTGQALRAGKPQLVVPFMGDQFDHADRITRIGVGLSTTPRRFATEGASLIQSLLDHPGFSASAATIGKRVAGEDGASIAAERLLGLLATSHRHRVSSRPSA</sequence>
<gene>
    <name evidence="2" type="ORF">H3Z74_14740</name>
</gene>
<proteinExistence type="predicted"/>
<dbReference type="SUPFAM" id="SSF53756">
    <property type="entry name" value="UDP-Glycosyltransferase/glycogen phosphorylase"/>
    <property type="match status" value="1"/>
</dbReference>